<proteinExistence type="predicted"/>
<keyword evidence="2" id="KW-0812">Transmembrane</keyword>
<keyword evidence="4" id="KW-1185">Reference proteome</keyword>
<dbReference type="RefSeq" id="WP_139186609.1">
    <property type="nucleotide sequence ID" value="NZ_FNBP01000002.1"/>
</dbReference>
<name>A0A1G7KUF0_9RHOB</name>
<dbReference type="Proteomes" id="UP000199399">
    <property type="component" value="Unassembled WGS sequence"/>
</dbReference>
<protein>
    <submittedName>
        <fullName evidence="3">NADH-quinone oxidoreductase subunit E</fullName>
    </submittedName>
</protein>
<feature type="compositionally biased region" description="Basic and acidic residues" evidence="1">
    <location>
        <begin position="245"/>
        <end position="265"/>
    </location>
</feature>
<evidence type="ECO:0000313" key="3">
    <source>
        <dbReference type="EMBL" id="SDF40843.1"/>
    </source>
</evidence>
<dbReference type="AlphaFoldDB" id="A0A1G7KUF0"/>
<dbReference type="Gene3D" id="1.10.150.20">
    <property type="entry name" value="5' to 3' exonuclease, C-terminal subdomain"/>
    <property type="match status" value="1"/>
</dbReference>
<feature type="transmembrane region" description="Helical" evidence="2">
    <location>
        <begin position="15"/>
        <end position="33"/>
    </location>
</feature>
<dbReference type="STRING" id="218672.SAMN04489759_102131"/>
<gene>
    <name evidence="3" type="ORF">SAMN04489759_102131</name>
</gene>
<sequence>MTQISEREACTKRSWYMGGGIGLLVAFLMLAFGGSGLIKAIVVGALVAVIAGYLLMTFLCKDAPADAPQDNTRSAAAASTAAAPTASGSVSSATGTVPAGDAGIGAAERSSGPVTPKGDEPSDAGATAPVADTAAVAEDAPAPKPETTPVAETAETPVADTATVEDREAPKASTASVDEAADDASATDDLPSTKPTTLPEQDVHSAATASLDETAEEALVDDGPAAAPTTPPAPTPASDKSAPVTEEKPPLLDGPRAEGADDLKRIGGIGPKMEQTLNDLGIYHFDQLAELSDDEIAWVDSRLRFKGRIERDNWVGQAKALADASESQS</sequence>
<dbReference type="EMBL" id="FNBP01000002">
    <property type="protein sequence ID" value="SDF40843.1"/>
    <property type="molecule type" value="Genomic_DNA"/>
</dbReference>
<reference evidence="4" key="1">
    <citation type="submission" date="2016-10" db="EMBL/GenBank/DDBJ databases">
        <authorList>
            <person name="Varghese N."/>
            <person name="Submissions S."/>
        </authorList>
    </citation>
    <scope>NUCLEOTIDE SEQUENCE [LARGE SCALE GENOMIC DNA]</scope>
    <source>
        <strain evidence="4">DSM 16477</strain>
    </source>
</reference>
<evidence type="ECO:0000313" key="4">
    <source>
        <dbReference type="Proteomes" id="UP000199399"/>
    </source>
</evidence>
<feature type="region of interest" description="Disordered" evidence="1">
    <location>
        <begin position="76"/>
        <end position="268"/>
    </location>
</feature>
<evidence type="ECO:0000256" key="1">
    <source>
        <dbReference type="SAM" id="MobiDB-lite"/>
    </source>
</evidence>
<dbReference type="OrthoDB" id="9807941at2"/>
<keyword evidence="2" id="KW-1133">Transmembrane helix</keyword>
<evidence type="ECO:0000256" key="2">
    <source>
        <dbReference type="SAM" id="Phobius"/>
    </source>
</evidence>
<feature type="compositionally biased region" description="Low complexity" evidence="1">
    <location>
        <begin position="76"/>
        <end position="98"/>
    </location>
</feature>
<feature type="compositionally biased region" description="Low complexity" evidence="1">
    <location>
        <begin position="123"/>
        <end position="159"/>
    </location>
</feature>
<organism evidence="3 4">
    <name type="scientific">Sulfitobacter delicatus</name>
    <dbReference type="NCBI Taxonomy" id="218672"/>
    <lineage>
        <taxon>Bacteria</taxon>
        <taxon>Pseudomonadati</taxon>
        <taxon>Pseudomonadota</taxon>
        <taxon>Alphaproteobacteria</taxon>
        <taxon>Rhodobacterales</taxon>
        <taxon>Roseobacteraceae</taxon>
        <taxon>Sulfitobacter</taxon>
    </lineage>
</organism>
<accession>A0A1G7KUF0</accession>
<keyword evidence="2" id="KW-0472">Membrane</keyword>
<feature type="transmembrane region" description="Helical" evidence="2">
    <location>
        <begin position="40"/>
        <end position="59"/>
    </location>
</feature>